<name>A0A3B3ZZ74_9GOBI</name>
<dbReference type="SUPFAM" id="SSF49899">
    <property type="entry name" value="Concanavalin A-like lectins/glucanases"/>
    <property type="match status" value="1"/>
</dbReference>
<dbReference type="InterPro" id="IPR003877">
    <property type="entry name" value="SPRY_dom"/>
</dbReference>
<dbReference type="PROSITE" id="PS00518">
    <property type="entry name" value="ZF_RING_1"/>
    <property type="match status" value="1"/>
</dbReference>
<dbReference type="InterPro" id="IPR001870">
    <property type="entry name" value="B30.2/SPRY"/>
</dbReference>
<dbReference type="InterPro" id="IPR043136">
    <property type="entry name" value="B30.2/SPRY_sf"/>
</dbReference>
<dbReference type="Gene3D" id="2.60.120.920">
    <property type="match status" value="1"/>
</dbReference>
<evidence type="ECO:0000256" key="1">
    <source>
        <dbReference type="ARBA" id="ARBA00022588"/>
    </source>
</evidence>
<dbReference type="Pfam" id="PF00622">
    <property type="entry name" value="SPRY"/>
    <property type="match status" value="1"/>
</dbReference>
<dbReference type="STRING" id="409849.ENSPMGP00000009840"/>
<evidence type="ECO:0000313" key="9">
    <source>
        <dbReference type="Ensembl" id="ENSPMGP00000009840.1"/>
    </source>
</evidence>
<dbReference type="GO" id="GO:0008270">
    <property type="term" value="F:zinc ion binding"/>
    <property type="evidence" value="ECO:0007669"/>
    <property type="project" value="UniProtKB-KW"/>
</dbReference>
<dbReference type="PANTHER" id="PTHR25465:SF5">
    <property type="entry name" value="E3 UBIQUITIN_ISG15 LIGASE TRIM25-RELATED"/>
    <property type="match status" value="1"/>
</dbReference>
<dbReference type="PROSITE" id="PS50089">
    <property type="entry name" value="ZF_RING_2"/>
    <property type="match status" value="1"/>
</dbReference>
<evidence type="ECO:0000256" key="2">
    <source>
        <dbReference type="ARBA" id="ARBA00022723"/>
    </source>
</evidence>
<dbReference type="SMART" id="SM00184">
    <property type="entry name" value="RING"/>
    <property type="match status" value="1"/>
</dbReference>
<evidence type="ECO:0000256" key="4">
    <source>
        <dbReference type="ARBA" id="ARBA00022833"/>
    </source>
</evidence>
<protein>
    <recommendedName>
        <fullName evidence="11">Tripartite motif containing 65</fullName>
    </recommendedName>
</protein>
<dbReference type="InterPro" id="IPR001841">
    <property type="entry name" value="Znf_RING"/>
</dbReference>
<dbReference type="InterPro" id="IPR017907">
    <property type="entry name" value="Znf_RING_CS"/>
</dbReference>
<evidence type="ECO:0000259" key="7">
    <source>
        <dbReference type="PROSITE" id="PS50089"/>
    </source>
</evidence>
<dbReference type="GO" id="GO:0045087">
    <property type="term" value="P:innate immune response"/>
    <property type="evidence" value="ECO:0007669"/>
    <property type="project" value="UniProtKB-KW"/>
</dbReference>
<dbReference type="Gene3D" id="3.30.40.10">
    <property type="entry name" value="Zinc/RING finger domain, C3HC4 (zinc finger)"/>
    <property type="match status" value="1"/>
</dbReference>
<sequence>VSIVLLLCLECLDRRTFLCAICLDLLKEPVTLPCGHNYCRVCIQSHWDRQVQSTCPQCRREHSPRPVLLVNTMMAELVEQMRTGFQNKTMDPETLRQQILNTIQVREAELQRLQQEVLSLRRCADEAVKHSEERFSSFVRVLESVHCDVSQKIRALQEKEEAKMKQIHDQLVQEVTELKRTLSEAPETLQRYHPPSAHTPRTYSAPLGYLQQAASAVTALMELLQRTLTEALQNVSQGFTQNQLSTRPQPGPLQPEPKTREEFMNYAREIILDPNTAHNGLTLSRGNRQATSNGRLFHKFLLFNHHADHPDKFSEYPQVLSREGLTGRCYWEVEWEMLEVTLAVSYKNIGRKGDSEDCGFGYNEKSWALECRGFRVVSFWHHSVESKLNSWSISKRIGVYLDQSAGVLAFYSIEDQTMTLLHRVQTTFTQPLYAGVRLKDYFGYVIQQRNSPPR</sequence>
<dbReference type="InterPro" id="IPR051051">
    <property type="entry name" value="E3_ubiq-ligase_TRIM/RNF"/>
</dbReference>
<reference evidence="9" key="2">
    <citation type="submission" date="2025-09" db="UniProtKB">
        <authorList>
            <consortium name="Ensembl"/>
        </authorList>
    </citation>
    <scope>IDENTIFICATION</scope>
</reference>
<dbReference type="InterPro" id="IPR003879">
    <property type="entry name" value="Butyrophylin_SPRY"/>
</dbReference>
<dbReference type="GO" id="GO:0005737">
    <property type="term" value="C:cytoplasm"/>
    <property type="evidence" value="ECO:0007669"/>
    <property type="project" value="UniProtKB-ARBA"/>
</dbReference>
<dbReference type="Ensembl" id="ENSPMGT00000010490.1">
    <property type="protein sequence ID" value="ENSPMGP00000009840.1"/>
    <property type="gene ID" value="ENSPMGG00000008151.1"/>
</dbReference>
<dbReference type="SMART" id="SM00449">
    <property type="entry name" value="SPRY"/>
    <property type="match status" value="1"/>
</dbReference>
<keyword evidence="1" id="KW-0399">Innate immunity</keyword>
<keyword evidence="5" id="KW-0391">Immunity</keyword>
<dbReference type="PRINTS" id="PR01407">
    <property type="entry name" value="BUTYPHLNCDUF"/>
</dbReference>
<dbReference type="PROSITE" id="PS50188">
    <property type="entry name" value="B302_SPRY"/>
    <property type="match status" value="1"/>
</dbReference>
<dbReference type="InterPro" id="IPR006574">
    <property type="entry name" value="PRY"/>
</dbReference>
<reference evidence="9" key="1">
    <citation type="submission" date="2025-08" db="UniProtKB">
        <authorList>
            <consortium name="Ensembl"/>
        </authorList>
    </citation>
    <scope>IDENTIFICATION</scope>
</reference>
<dbReference type="SUPFAM" id="SSF57850">
    <property type="entry name" value="RING/U-box"/>
    <property type="match status" value="1"/>
</dbReference>
<organism evidence="9 10">
    <name type="scientific">Periophthalmus magnuspinnatus</name>
    <dbReference type="NCBI Taxonomy" id="409849"/>
    <lineage>
        <taxon>Eukaryota</taxon>
        <taxon>Metazoa</taxon>
        <taxon>Chordata</taxon>
        <taxon>Craniata</taxon>
        <taxon>Vertebrata</taxon>
        <taxon>Euteleostomi</taxon>
        <taxon>Actinopterygii</taxon>
        <taxon>Neopterygii</taxon>
        <taxon>Teleostei</taxon>
        <taxon>Neoteleostei</taxon>
        <taxon>Acanthomorphata</taxon>
        <taxon>Gobiaria</taxon>
        <taxon>Gobiiformes</taxon>
        <taxon>Gobioidei</taxon>
        <taxon>Gobiidae</taxon>
        <taxon>Oxudercinae</taxon>
        <taxon>Periophthalmus</taxon>
    </lineage>
</organism>
<keyword evidence="2" id="KW-0479">Metal-binding</keyword>
<proteinExistence type="predicted"/>
<dbReference type="Proteomes" id="UP000261520">
    <property type="component" value="Unplaced"/>
</dbReference>
<dbReference type="InterPro" id="IPR013083">
    <property type="entry name" value="Znf_RING/FYVE/PHD"/>
</dbReference>
<evidence type="ECO:0000256" key="3">
    <source>
        <dbReference type="ARBA" id="ARBA00022771"/>
    </source>
</evidence>
<dbReference type="AlphaFoldDB" id="A0A3B3ZZ74"/>
<dbReference type="SMART" id="SM00589">
    <property type="entry name" value="PRY"/>
    <property type="match status" value="1"/>
</dbReference>
<dbReference type="InterPro" id="IPR058030">
    <property type="entry name" value="TRIM8/14/16/25/29/45/65_CC"/>
</dbReference>
<dbReference type="Pfam" id="PF15227">
    <property type="entry name" value="zf-C3HC4_4"/>
    <property type="match status" value="1"/>
</dbReference>
<dbReference type="PANTHER" id="PTHR25465">
    <property type="entry name" value="B-BOX DOMAIN CONTAINING"/>
    <property type="match status" value="1"/>
</dbReference>
<keyword evidence="10" id="KW-1185">Reference proteome</keyword>
<feature type="domain" description="B30.2/SPRY" evidence="8">
    <location>
        <begin position="250"/>
        <end position="454"/>
    </location>
</feature>
<evidence type="ECO:0000256" key="5">
    <source>
        <dbReference type="ARBA" id="ARBA00022859"/>
    </source>
</evidence>
<evidence type="ECO:0000313" key="10">
    <source>
        <dbReference type="Proteomes" id="UP000261520"/>
    </source>
</evidence>
<feature type="domain" description="RING-type" evidence="7">
    <location>
        <begin position="19"/>
        <end position="59"/>
    </location>
</feature>
<evidence type="ECO:0000259" key="8">
    <source>
        <dbReference type="PROSITE" id="PS50188"/>
    </source>
</evidence>
<keyword evidence="3 6" id="KW-0863">Zinc-finger</keyword>
<dbReference type="InterPro" id="IPR013320">
    <property type="entry name" value="ConA-like_dom_sf"/>
</dbReference>
<evidence type="ECO:0000256" key="6">
    <source>
        <dbReference type="PROSITE-ProRule" id="PRU00175"/>
    </source>
</evidence>
<dbReference type="Pfam" id="PF25600">
    <property type="entry name" value="TRIM_CC"/>
    <property type="match status" value="1"/>
</dbReference>
<accession>A0A3B3ZZ74</accession>
<keyword evidence="4" id="KW-0862">Zinc</keyword>
<dbReference type="CDD" id="cd16040">
    <property type="entry name" value="SPRY_PRY_SNTX"/>
    <property type="match status" value="1"/>
</dbReference>
<evidence type="ECO:0008006" key="11">
    <source>
        <dbReference type="Google" id="ProtNLM"/>
    </source>
</evidence>
<dbReference type="Pfam" id="PF13765">
    <property type="entry name" value="PRY"/>
    <property type="match status" value="1"/>
</dbReference>